<organism evidence="2 3">
    <name type="scientific">Orenia marismortui</name>
    <dbReference type="NCBI Taxonomy" id="46469"/>
    <lineage>
        <taxon>Bacteria</taxon>
        <taxon>Bacillati</taxon>
        <taxon>Bacillota</taxon>
        <taxon>Clostridia</taxon>
        <taxon>Halanaerobiales</taxon>
        <taxon>Halobacteroidaceae</taxon>
        <taxon>Orenia</taxon>
    </lineage>
</organism>
<comment type="caution">
    <text evidence="2">The sequence shown here is derived from an EMBL/GenBank/DDBJ whole genome shotgun (WGS) entry which is preliminary data.</text>
</comment>
<evidence type="ECO:0000259" key="1">
    <source>
        <dbReference type="PROSITE" id="PS50943"/>
    </source>
</evidence>
<dbReference type="InterPro" id="IPR001387">
    <property type="entry name" value="Cro/C1-type_HTH"/>
</dbReference>
<feature type="domain" description="HTH cro/C1-type" evidence="1">
    <location>
        <begin position="5"/>
        <end position="60"/>
    </location>
</feature>
<dbReference type="SUPFAM" id="SSF47413">
    <property type="entry name" value="lambda repressor-like DNA-binding domains"/>
    <property type="match status" value="1"/>
</dbReference>
<gene>
    <name evidence="2" type="ORF">C7959_15010</name>
</gene>
<dbReference type="PROSITE" id="PS50943">
    <property type="entry name" value="HTH_CROC1"/>
    <property type="match status" value="1"/>
</dbReference>
<dbReference type="AlphaFoldDB" id="A0A4R8GG27"/>
<dbReference type="RefSeq" id="WP_134119038.1">
    <property type="nucleotide sequence ID" value="NZ_SOEG01000050.1"/>
</dbReference>
<dbReference type="GO" id="GO:0003677">
    <property type="term" value="F:DNA binding"/>
    <property type="evidence" value="ECO:0007669"/>
    <property type="project" value="InterPro"/>
</dbReference>
<protein>
    <recommendedName>
        <fullName evidence="1">HTH cro/C1-type domain-containing protein</fullName>
    </recommendedName>
</protein>
<evidence type="ECO:0000313" key="2">
    <source>
        <dbReference type="EMBL" id="TDX44586.1"/>
    </source>
</evidence>
<name>A0A4R8GG27_9FIRM</name>
<reference evidence="2 3" key="1">
    <citation type="submission" date="2019-03" db="EMBL/GenBank/DDBJ databases">
        <title>Subsurface microbial communities from deep shales in Ohio and West Virginia, USA.</title>
        <authorList>
            <person name="Wrighton K."/>
        </authorList>
    </citation>
    <scope>NUCLEOTIDE SEQUENCE [LARGE SCALE GENOMIC DNA]</scope>
    <source>
        <strain evidence="2 3">MSL 6dP</strain>
    </source>
</reference>
<dbReference type="Gene3D" id="1.10.260.40">
    <property type="entry name" value="lambda repressor-like DNA-binding domains"/>
    <property type="match status" value="1"/>
</dbReference>
<proteinExistence type="predicted"/>
<dbReference type="EMBL" id="SOEG01000050">
    <property type="protein sequence ID" value="TDX44586.1"/>
    <property type="molecule type" value="Genomic_DNA"/>
</dbReference>
<evidence type="ECO:0000313" key="3">
    <source>
        <dbReference type="Proteomes" id="UP000295832"/>
    </source>
</evidence>
<dbReference type="InterPro" id="IPR010982">
    <property type="entry name" value="Lambda_DNA-bd_dom_sf"/>
</dbReference>
<dbReference type="Proteomes" id="UP000295832">
    <property type="component" value="Unassembled WGS sequence"/>
</dbReference>
<sequence>MKNPFRTLRSKLGITRKEMSDLLNVNYNLLNQLENNLTDKIFPCVKQALSQELDLDIEELTAEWNSYKAFKQKEVKKKIS</sequence>
<accession>A0A4R8GG27</accession>
<keyword evidence="3" id="KW-1185">Reference proteome</keyword>